<dbReference type="RefSeq" id="WP_052564317.1">
    <property type="nucleotide sequence ID" value="NZ_BAFN01000001.1"/>
</dbReference>
<dbReference type="Proteomes" id="UP000032309">
    <property type="component" value="Unassembled WGS sequence"/>
</dbReference>
<proteinExistence type="predicted"/>
<comment type="caution">
    <text evidence="2">The sequence shown here is derived from an EMBL/GenBank/DDBJ whole genome shotgun (WGS) entry which is preliminary data.</text>
</comment>
<accession>A0ABQ0JZQ0</accession>
<reference evidence="3" key="1">
    <citation type="journal article" date="2015" name="Genome Announc.">
        <title>Draft Genome Sequence of an Anaerobic Ammonium-Oxidizing Bacterium, "Candidatus Brocadia sinica".</title>
        <authorList>
            <person name="Oshiki M."/>
            <person name="Shinyako-Hata K."/>
            <person name="Satoh H."/>
            <person name="Okabe S."/>
        </authorList>
    </citation>
    <scope>NUCLEOTIDE SEQUENCE [LARGE SCALE GENOMIC DNA]</scope>
    <source>
        <strain evidence="3">JPN1</strain>
    </source>
</reference>
<dbReference type="InterPro" id="IPR008969">
    <property type="entry name" value="CarboxyPept-like_regulatory"/>
</dbReference>
<evidence type="ECO:0000313" key="3">
    <source>
        <dbReference type="Proteomes" id="UP000032309"/>
    </source>
</evidence>
<protein>
    <recommendedName>
        <fullName evidence="4">Carboxypeptidase regulatory-like domain-containing protein</fullName>
    </recommendedName>
</protein>
<dbReference type="Gene3D" id="2.60.40.1120">
    <property type="entry name" value="Carboxypeptidase-like, regulatory domain"/>
    <property type="match status" value="1"/>
</dbReference>
<dbReference type="EMBL" id="BAFN01000001">
    <property type="protein sequence ID" value="GAN34283.1"/>
    <property type="molecule type" value="Genomic_DNA"/>
</dbReference>
<sequence>MIRENNTVECLVCENRKPVVIVVFFLFLIVEIESLLNERGVKSMFSLNKLFMPLGIVVGLFSGAYLPDMGISALQAASIVGVISDENGDPIEDALIMIKSKKNTSGKKSKKTVSTDSEGVYEIDNVKKGKYKLTVKSKGYETVTEVLTTTNNSEEVERDFVLTFSTYTKTSDTKTMDAAVASYNEIGVLRKQVPIDGDAIASAYEGELQDLTKEVDAENTLTLDSDILAAIEDIKNNNEPDLAVQVIDKTLQRLFYLAILERITDVRDDFHDGKKSDLKFLWDEAYAAYQAIAGTADRENKVITEDRTSIETGSNPNLEDRITIAFVRGQDALDRKDHDEDEITVGVQRQVIRLSLVRAFYIAVLREVEGVLNNKDSDQEKALVYQKEGEVYYRIIEEFVSRDNPEGNEIIKSQLTGDLADVNADTLVSELSKGFIGRVRGELESNESALNANDRGDAMVTAEEALLYSEVFLEDLELRLGADDSEEIEDVLYELKDASDEVNKENADTASQTISTILDSYENVLL</sequence>
<keyword evidence="3" id="KW-1185">Reference proteome</keyword>
<keyword evidence="1" id="KW-0472">Membrane</keyword>
<evidence type="ECO:0008006" key="4">
    <source>
        <dbReference type="Google" id="ProtNLM"/>
    </source>
</evidence>
<name>A0ABQ0JZQ0_9BACT</name>
<keyword evidence="1" id="KW-1133">Transmembrane helix</keyword>
<feature type="transmembrane region" description="Helical" evidence="1">
    <location>
        <begin position="48"/>
        <end position="66"/>
    </location>
</feature>
<evidence type="ECO:0000313" key="2">
    <source>
        <dbReference type="EMBL" id="GAN34283.1"/>
    </source>
</evidence>
<gene>
    <name evidence="2" type="ORF">BROSI_A2819</name>
</gene>
<organism evidence="2 3">
    <name type="scientific">Candidatus Brocadia sinica JPN1</name>
    <dbReference type="NCBI Taxonomy" id="1197129"/>
    <lineage>
        <taxon>Bacteria</taxon>
        <taxon>Pseudomonadati</taxon>
        <taxon>Planctomycetota</taxon>
        <taxon>Candidatus Brocadiia</taxon>
        <taxon>Candidatus Brocadiales</taxon>
        <taxon>Candidatus Brocadiaceae</taxon>
        <taxon>Candidatus Brocadia</taxon>
    </lineage>
</organism>
<dbReference type="Pfam" id="PF13620">
    <property type="entry name" value="CarboxypepD_reg"/>
    <property type="match status" value="1"/>
</dbReference>
<dbReference type="SUPFAM" id="SSF49464">
    <property type="entry name" value="Carboxypeptidase regulatory domain-like"/>
    <property type="match status" value="1"/>
</dbReference>
<evidence type="ECO:0000256" key="1">
    <source>
        <dbReference type="SAM" id="Phobius"/>
    </source>
</evidence>
<keyword evidence="1" id="KW-0812">Transmembrane</keyword>
<feature type="transmembrane region" description="Helical" evidence="1">
    <location>
        <begin position="19"/>
        <end position="36"/>
    </location>
</feature>